<keyword evidence="2 4" id="KW-0378">Hydrolase</keyword>
<dbReference type="HOGENOM" id="CLU_013093_4_2_1"/>
<proteinExistence type="inferred from homology"/>
<evidence type="ECO:0000256" key="2">
    <source>
        <dbReference type="ARBA" id="ARBA00022801"/>
    </source>
</evidence>
<dbReference type="STRING" id="2903.R1D4N7"/>
<evidence type="ECO:0000313" key="5">
    <source>
        <dbReference type="EnsemblProtists" id="EOD05866"/>
    </source>
</evidence>
<dbReference type="GeneID" id="17279807"/>
<dbReference type="Proteomes" id="UP000013827">
    <property type="component" value="Unassembled WGS sequence"/>
</dbReference>
<sequence length="130" mass="14344">DNGLAITPPLGWRSWNYYGMRFTQQDMLQQAAAVTARRGGRPSLRDVGYDHLGVDMGWEGCGRGLNGSFHSADGWPIVDSDKFPNLTALHGMGLKTGFYFNPCWCSVEWKVWPTGNTAKDAATVLDLGFD</sequence>
<protein>
    <recommendedName>
        <fullName evidence="4">Alpha-galactosidase</fullName>
        <ecNumber evidence="4">3.2.1.22</ecNumber>
    </recommendedName>
    <alternativeName>
        <fullName evidence="4">Melibiase</fullName>
    </alternativeName>
</protein>
<reference evidence="6" key="1">
    <citation type="journal article" date="2013" name="Nature">
        <title>Pan genome of the phytoplankton Emiliania underpins its global distribution.</title>
        <authorList>
            <person name="Read B.A."/>
            <person name="Kegel J."/>
            <person name="Klute M.J."/>
            <person name="Kuo A."/>
            <person name="Lefebvre S.C."/>
            <person name="Maumus F."/>
            <person name="Mayer C."/>
            <person name="Miller J."/>
            <person name="Monier A."/>
            <person name="Salamov A."/>
            <person name="Young J."/>
            <person name="Aguilar M."/>
            <person name="Claverie J.M."/>
            <person name="Frickenhaus S."/>
            <person name="Gonzalez K."/>
            <person name="Herman E.K."/>
            <person name="Lin Y.C."/>
            <person name="Napier J."/>
            <person name="Ogata H."/>
            <person name="Sarno A.F."/>
            <person name="Shmutz J."/>
            <person name="Schroeder D."/>
            <person name="de Vargas C."/>
            <person name="Verret F."/>
            <person name="von Dassow P."/>
            <person name="Valentin K."/>
            <person name="Van de Peer Y."/>
            <person name="Wheeler G."/>
            <person name="Dacks J.B."/>
            <person name="Delwiche C.F."/>
            <person name="Dyhrman S.T."/>
            <person name="Glockner G."/>
            <person name="John U."/>
            <person name="Richards T."/>
            <person name="Worden A.Z."/>
            <person name="Zhang X."/>
            <person name="Grigoriev I.V."/>
            <person name="Allen A.E."/>
            <person name="Bidle K."/>
            <person name="Borodovsky M."/>
            <person name="Bowler C."/>
            <person name="Brownlee C."/>
            <person name="Cock J.M."/>
            <person name="Elias M."/>
            <person name="Gladyshev V.N."/>
            <person name="Groth M."/>
            <person name="Guda C."/>
            <person name="Hadaegh A."/>
            <person name="Iglesias-Rodriguez M.D."/>
            <person name="Jenkins J."/>
            <person name="Jones B.M."/>
            <person name="Lawson T."/>
            <person name="Leese F."/>
            <person name="Lindquist E."/>
            <person name="Lobanov A."/>
            <person name="Lomsadze A."/>
            <person name="Malik S.B."/>
            <person name="Marsh M.E."/>
            <person name="Mackinder L."/>
            <person name="Mock T."/>
            <person name="Mueller-Roeber B."/>
            <person name="Pagarete A."/>
            <person name="Parker M."/>
            <person name="Probert I."/>
            <person name="Quesneville H."/>
            <person name="Raines C."/>
            <person name="Rensing S.A."/>
            <person name="Riano-Pachon D.M."/>
            <person name="Richier S."/>
            <person name="Rokitta S."/>
            <person name="Shiraiwa Y."/>
            <person name="Soanes D.M."/>
            <person name="van der Giezen M."/>
            <person name="Wahlund T.M."/>
            <person name="Williams B."/>
            <person name="Wilson W."/>
            <person name="Wolfe G."/>
            <person name="Wurch L.L."/>
        </authorList>
    </citation>
    <scope>NUCLEOTIDE SEQUENCE</scope>
</reference>
<dbReference type="GeneID" id="17252016"/>
<dbReference type="Gene3D" id="3.20.20.70">
    <property type="entry name" value="Aldolase class I"/>
    <property type="match status" value="1"/>
</dbReference>
<dbReference type="SUPFAM" id="SSF51445">
    <property type="entry name" value="(Trans)glycosidases"/>
    <property type="match status" value="1"/>
</dbReference>
<evidence type="ECO:0000256" key="4">
    <source>
        <dbReference type="RuleBase" id="RU361168"/>
    </source>
</evidence>
<dbReference type="EnsemblProtists" id="EOD34536">
    <property type="protein sequence ID" value="EOD34536"/>
    <property type="gene ID" value="EMIHUDRAFT_47562"/>
</dbReference>
<evidence type="ECO:0000313" key="6">
    <source>
        <dbReference type="Proteomes" id="UP000013827"/>
    </source>
</evidence>
<dbReference type="AlphaFoldDB" id="A0A0D3I3N1"/>
<dbReference type="RefSeq" id="XP_005758295.1">
    <property type="nucleotide sequence ID" value="XM_005758238.1"/>
</dbReference>
<accession>A0A0D3I3N1</accession>
<dbReference type="PRINTS" id="PR00740">
    <property type="entry name" value="GLHYDRLASE27"/>
</dbReference>
<dbReference type="EnsemblProtists" id="EOD05866">
    <property type="protein sequence ID" value="EOD05866"/>
    <property type="gene ID" value="EMIHUDRAFT_47688"/>
</dbReference>
<dbReference type="PANTHER" id="PTHR11452:SF33">
    <property type="entry name" value="ALPHA-GALACTOSIDASE 2"/>
    <property type="match status" value="1"/>
</dbReference>
<reference evidence="5" key="2">
    <citation type="submission" date="2024-10" db="UniProtKB">
        <authorList>
            <consortium name="EnsemblProtists"/>
        </authorList>
    </citation>
    <scope>IDENTIFICATION</scope>
</reference>
<dbReference type="KEGG" id="ehx:EMIHUDRAFT_47688"/>
<comment type="catalytic activity">
    <reaction evidence="4">
        <text>Hydrolysis of terminal, non-reducing alpha-D-galactose residues in alpha-D-galactosides, including galactose oligosaccharides, galactomannans and galactolipids.</text>
        <dbReference type="EC" id="3.2.1.22"/>
    </reaction>
</comment>
<evidence type="ECO:0000256" key="3">
    <source>
        <dbReference type="ARBA" id="ARBA00023295"/>
    </source>
</evidence>
<keyword evidence="6" id="KW-1185">Reference proteome</keyword>
<organism evidence="5 6">
    <name type="scientific">Emiliania huxleyi (strain CCMP1516)</name>
    <dbReference type="NCBI Taxonomy" id="280463"/>
    <lineage>
        <taxon>Eukaryota</taxon>
        <taxon>Haptista</taxon>
        <taxon>Haptophyta</taxon>
        <taxon>Prymnesiophyceae</taxon>
        <taxon>Isochrysidales</taxon>
        <taxon>Noelaerhabdaceae</taxon>
        <taxon>Emiliania</taxon>
    </lineage>
</organism>
<dbReference type="KEGG" id="ehx:EMIHUDRAFT_47562"/>
<dbReference type="EC" id="3.2.1.22" evidence="4"/>
<dbReference type="InterPro" id="IPR013785">
    <property type="entry name" value="Aldolase_TIM"/>
</dbReference>
<evidence type="ECO:0000256" key="1">
    <source>
        <dbReference type="ARBA" id="ARBA00009743"/>
    </source>
</evidence>
<dbReference type="eggNOG" id="ENOG502SVWJ">
    <property type="taxonomic scope" value="Eukaryota"/>
</dbReference>
<keyword evidence="4" id="KW-1015">Disulfide bond</keyword>
<name>A0A0D3I3N1_EMIH1</name>
<dbReference type="PaxDb" id="2903-EOD05866"/>
<comment type="similarity">
    <text evidence="1 4">Belongs to the glycosyl hydrolase 27 family.</text>
</comment>
<keyword evidence="3 4" id="KW-0326">Glycosidase</keyword>
<dbReference type="GO" id="GO:0004557">
    <property type="term" value="F:alpha-galactosidase activity"/>
    <property type="evidence" value="ECO:0007669"/>
    <property type="project" value="UniProtKB-EC"/>
</dbReference>
<dbReference type="InterPro" id="IPR002241">
    <property type="entry name" value="Glyco_hydro_27"/>
</dbReference>
<dbReference type="GO" id="GO:0005975">
    <property type="term" value="P:carbohydrate metabolic process"/>
    <property type="evidence" value="ECO:0007669"/>
    <property type="project" value="InterPro"/>
</dbReference>
<dbReference type="InterPro" id="IPR017853">
    <property type="entry name" value="GH"/>
</dbReference>
<dbReference type="PANTHER" id="PTHR11452">
    <property type="entry name" value="ALPHA-GALACTOSIDASE/ALPHA-N-ACETYLGALACTOSAMINIDASE"/>
    <property type="match status" value="1"/>
</dbReference>
<dbReference type="RefSeq" id="XP_005786965.1">
    <property type="nucleotide sequence ID" value="XM_005786908.1"/>
</dbReference>